<reference evidence="15" key="1">
    <citation type="submission" date="2022-06" db="EMBL/GenBank/DDBJ databases">
        <authorList>
            <person name="Berger JAMES D."/>
            <person name="Berger JAMES D."/>
        </authorList>
    </citation>
    <scope>NUCLEOTIDE SEQUENCE [LARGE SCALE GENOMIC DNA]</scope>
</reference>
<dbReference type="FunFam" id="2.60.40.60:FF:000002">
    <property type="entry name" value="Protocadherin alpha 2"/>
    <property type="match status" value="1"/>
</dbReference>
<feature type="transmembrane region" description="Helical" evidence="13">
    <location>
        <begin position="723"/>
        <end position="748"/>
    </location>
</feature>
<dbReference type="FunFam" id="2.60.40.60:FF:000005">
    <property type="entry name" value="Protocadherin 9"/>
    <property type="match status" value="1"/>
</dbReference>
<dbReference type="PANTHER" id="PTHR24028:SF328">
    <property type="entry name" value="CADHERIN-3"/>
    <property type="match status" value="1"/>
</dbReference>
<keyword evidence="2" id="KW-1003">Cell membrane</keyword>
<dbReference type="WBParaSite" id="TREG1_63580.1">
    <property type="protein sequence ID" value="TREG1_63580.1"/>
    <property type="gene ID" value="TREG1_63580"/>
</dbReference>
<dbReference type="GO" id="GO:0005509">
    <property type="term" value="F:calcium ion binding"/>
    <property type="evidence" value="ECO:0007669"/>
    <property type="project" value="UniProtKB-UniRule"/>
</dbReference>
<keyword evidence="3 13" id="KW-0812">Transmembrane</keyword>
<evidence type="ECO:0000256" key="6">
    <source>
        <dbReference type="ARBA" id="ARBA00022837"/>
    </source>
</evidence>
<comment type="subcellular location">
    <subcellularLocation>
        <location evidence="1">Cell membrane</location>
        <topology evidence="1">Single-pass type I membrane protein</topology>
    </subcellularLocation>
</comment>
<evidence type="ECO:0000313" key="16">
    <source>
        <dbReference type="WBParaSite" id="TREG1_63580.1"/>
    </source>
</evidence>
<dbReference type="InterPro" id="IPR015919">
    <property type="entry name" value="Cadherin-like_sf"/>
</dbReference>
<dbReference type="InterPro" id="IPR002126">
    <property type="entry name" value="Cadherin-like_dom"/>
</dbReference>
<dbReference type="AlphaFoldDB" id="A0AA85K9K2"/>
<evidence type="ECO:0000256" key="12">
    <source>
        <dbReference type="SAM" id="MobiDB-lite"/>
    </source>
</evidence>
<evidence type="ECO:0000256" key="7">
    <source>
        <dbReference type="ARBA" id="ARBA00022889"/>
    </source>
</evidence>
<keyword evidence="4" id="KW-0732">Signal</keyword>
<keyword evidence="7" id="KW-0130">Cell adhesion</keyword>
<keyword evidence="5" id="KW-0677">Repeat</keyword>
<dbReference type="PROSITE" id="PS00232">
    <property type="entry name" value="CADHERIN_1"/>
    <property type="match status" value="3"/>
</dbReference>
<dbReference type="Proteomes" id="UP000050795">
    <property type="component" value="Unassembled WGS sequence"/>
</dbReference>
<evidence type="ECO:0000256" key="2">
    <source>
        <dbReference type="ARBA" id="ARBA00022475"/>
    </source>
</evidence>
<dbReference type="InterPro" id="IPR050174">
    <property type="entry name" value="Protocadherin/Cadherin-CA"/>
</dbReference>
<dbReference type="GO" id="GO:0005886">
    <property type="term" value="C:plasma membrane"/>
    <property type="evidence" value="ECO:0007669"/>
    <property type="project" value="UniProtKB-SubCell"/>
</dbReference>
<reference evidence="16" key="2">
    <citation type="submission" date="2023-11" db="UniProtKB">
        <authorList>
            <consortium name="WormBaseParasite"/>
        </authorList>
    </citation>
    <scope>IDENTIFICATION</scope>
</reference>
<evidence type="ECO:0000256" key="1">
    <source>
        <dbReference type="ARBA" id="ARBA00004251"/>
    </source>
</evidence>
<feature type="domain" description="Cadherin" evidence="14">
    <location>
        <begin position="27"/>
        <end position="128"/>
    </location>
</feature>
<evidence type="ECO:0000256" key="3">
    <source>
        <dbReference type="ARBA" id="ARBA00022692"/>
    </source>
</evidence>
<feature type="domain" description="Cadherin" evidence="14">
    <location>
        <begin position="411"/>
        <end position="535"/>
    </location>
</feature>
<dbReference type="SMART" id="SM00112">
    <property type="entry name" value="CA"/>
    <property type="match status" value="5"/>
</dbReference>
<proteinExistence type="predicted"/>
<evidence type="ECO:0000259" key="14">
    <source>
        <dbReference type="PROSITE" id="PS50268"/>
    </source>
</evidence>
<dbReference type="PROSITE" id="PS50268">
    <property type="entry name" value="CADHERIN_2"/>
    <property type="match status" value="5"/>
</dbReference>
<evidence type="ECO:0000256" key="10">
    <source>
        <dbReference type="ARBA" id="ARBA00023180"/>
    </source>
</evidence>
<feature type="compositionally biased region" description="Polar residues" evidence="12">
    <location>
        <begin position="793"/>
        <end position="802"/>
    </location>
</feature>
<feature type="domain" description="Cadherin" evidence="14">
    <location>
        <begin position="589"/>
        <end position="702"/>
    </location>
</feature>
<organism evidence="15 16">
    <name type="scientific">Trichobilharzia regenti</name>
    <name type="common">Nasal bird schistosome</name>
    <dbReference type="NCBI Taxonomy" id="157069"/>
    <lineage>
        <taxon>Eukaryota</taxon>
        <taxon>Metazoa</taxon>
        <taxon>Spiralia</taxon>
        <taxon>Lophotrochozoa</taxon>
        <taxon>Platyhelminthes</taxon>
        <taxon>Trematoda</taxon>
        <taxon>Digenea</taxon>
        <taxon>Strigeidida</taxon>
        <taxon>Schistosomatoidea</taxon>
        <taxon>Schistosomatidae</taxon>
        <taxon>Trichobilharzia</taxon>
    </lineage>
</organism>
<feature type="compositionally biased region" description="Basic and acidic residues" evidence="12">
    <location>
        <begin position="803"/>
        <end position="813"/>
    </location>
</feature>
<accession>A0AA85K9K2</accession>
<dbReference type="SUPFAM" id="SSF49313">
    <property type="entry name" value="Cadherin-like"/>
    <property type="match status" value="5"/>
</dbReference>
<dbReference type="Pfam" id="PF00028">
    <property type="entry name" value="Cadherin"/>
    <property type="match status" value="4"/>
</dbReference>
<evidence type="ECO:0000256" key="4">
    <source>
        <dbReference type="ARBA" id="ARBA00022729"/>
    </source>
</evidence>
<feature type="region of interest" description="Disordered" evidence="12">
    <location>
        <begin position="1046"/>
        <end position="1084"/>
    </location>
</feature>
<dbReference type="CDD" id="cd11304">
    <property type="entry name" value="Cadherin_repeat"/>
    <property type="match status" value="4"/>
</dbReference>
<evidence type="ECO:0000256" key="9">
    <source>
        <dbReference type="ARBA" id="ARBA00023136"/>
    </source>
</evidence>
<feature type="region of interest" description="Disordered" evidence="12">
    <location>
        <begin position="793"/>
        <end position="815"/>
    </location>
</feature>
<feature type="domain" description="Cadherin" evidence="14">
    <location>
        <begin position="291"/>
        <end position="411"/>
    </location>
</feature>
<evidence type="ECO:0000256" key="8">
    <source>
        <dbReference type="ARBA" id="ARBA00022989"/>
    </source>
</evidence>
<keyword evidence="9 13" id="KW-0472">Membrane</keyword>
<evidence type="ECO:0000256" key="5">
    <source>
        <dbReference type="ARBA" id="ARBA00022737"/>
    </source>
</evidence>
<keyword evidence="10" id="KW-0325">Glycoprotein</keyword>
<feature type="domain" description="Cadherin" evidence="14">
    <location>
        <begin position="129"/>
        <end position="290"/>
    </location>
</feature>
<keyword evidence="15" id="KW-1185">Reference proteome</keyword>
<dbReference type="GO" id="GO:0007156">
    <property type="term" value="P:homophilic cell adhesion via plasma membrane adhesion molecules"/>
    <property type="evidence" value="ECO:0007669"/>
    <property type="project" value="InterPro"/>
</dbReference>
<dbReference type="InterPro" id="IPR020894">
    <property type="entry name" value="Cadherin_CS"/>
</dbReference>
<dbReference type="Gene3D" id="2.60.40.60">
    <property type="entry name" value="Cadherins"/>
    <property type="match status" value="5"/>
</dbReference>
<dbReference type="PANTHER" id="PTHR24028">
    <property type="entry name" value="CADHERIN-87A"/>
    <property type="match status" value="1"/>
</dbReference>
<keyword evidence="8 13" id="KW-1133">Transmembrane helix</keyword>
<keyword evidence="6 11" id="KW-0106">Calcium</keyword>
<evidence type="ECO:0000313" key="15">
    <source>
        <dbReference type="Proteomes" id="UP000050795"/>
    </source>
</evidence>
<evidence type="ECO:0000256" key="11">
    <source>
        <dbReference type="PROSITE-ProRule" id="PRU00043"/>
    </source>
</evidence>
<dbReference type="PRINTS" id="PR00205">
    <property type="entry name" value="CADHERIN"/>
</dbReference>
<evidence type="ECO:0000256" key="13">
    <source>
        <dbReference type="SAM" id="Phobius"/>
    </source>
</evidence>
<sequence length="1123" mass="125224">MSTVSTEDRLEIIVEVLDINDIEPTFAKSVYEIQVREDVPVNSTIYQLLATDNDVNSTITYSLENKADSNVTSKFKVETNGRVTVADRLDYEQSSSYSFTVRASDGEFYALARLIIEVIDVNDEPPEYVLNPHRLTIQENKPARTLIGQLLVIDRDSPEINGQVQCKEPSNVETKQPILFVRESTYITDKFFPSLAPSQFDVSSHLKTSLLQSSSETHVYQRYTLYSQAEYDRESGMVEYHSILYCWDGVSAASSSESSFSVSSSSLTGLTATMTITLYVADENDNAPIFEKQQYEAEIIENAPTSTKIIQVHATDKDVGENAEVHYSLEKNDLITPYFQIDPVTGWIMSSAEIDREAQSEFQLTVLAIDGGSHALESRSHRSKGVIANYHTATAQLLIRILDENDNPPEFRGPRQFAVEENQPPHTWIGDLQILDRDEGLNSEVTFKILPTRPSNASPGQNSKKINNSITLEYDLPFYLLNNGSLFTSEILDRENQSHYCFEVIVSDTGGNKSYSTVDTICIRVLDTNDNQPYFTEIKGVDQAIITKESTANNLSYSTSSSIIQPDLFNQSFIQSDALQNSVVHLSVNEAPGYCVLIAKAVDNDEGINAQLRYSIQQYNSNTSQAEETTKARQILNAFTMNPKDGQLTLTRYLRWYEIGTYEIILSVEDNGKPVQRAEKVIQLSIEEIPAQGNQLLLPPGITTMHGSKLYKSKFKISEARTILIVIILSGLSVCLAVVIISTILCIVKPCLKSKSSFHLKETKKGKSRDRCKHYAKRLNTKTFNQSSTKLHSVTRENGNNKNYEHHRNRSSEFDPLSSTLTRHQAHLQNEKGLLITNKPYANPNYSLEPYKLVGIDNCFTGTIIQNRNNSPTTFNMSSSCTSGLSSMEQELCMINGTRAVCVGRVITPVDSIQNVTSQQNCNAVYLEYPCNDYPSTVLNAFPHAIPSRCSACSPHQLDTFNQSFQASQSTFAMPILVTSNNPSIKSDPFTLQCQETTNLPTCYQHQDGSFLLSSNLLTNASVVFDLSTNSFIDMKVLNQTNHLRSEVTDASSPPPPIVNGEEQRSDSGRGASDEENSSQVPITNEEIISSTVISPGVCEQKKFIMLECQVNTNTEIHSNTFA</sequence>
<name>A0AA85K9K2_TRIRE</name>
<protein>
    <recommendedName>
        <fullName evidence="14">Cadherin domain-containing protein</fullName>
    </recommendedName>
</protein>